<comment type="caution">
    <text evidence="3">The sequence shown here is derived from an EMBL/GenBank/DDBJ whole genome shotgun (WGS) entry which is preliminary data.</text>
</comment>
<dbReference type="SUPFAM" id="SSF54197">
    <property type="entry name" value="HIT-like"/>
    <property type="match status" value="1"/>
</dbReference>
<feature type="short sequence motif" description="Histidine triad motif" evidence="1">
    <location>
        <begin position="112"/>
        <end position="116"/>
    </location>
</feature>
<evidence type="ECO:0000259" key="2">
    <source>
        <dbReference type="PROSITE" id="PS51084"/>
    </source>
</evidence>
<sequence length="174" mass="20314">MGNNFSVNLNTKVPHRHDDCGVCRRIEQTRQGKNPYFVRELETGYVVIGDYQRFPGYSLFLCKEHATELHFLEPEFRTRFLQEMALTAEAVYNAFQPDKLNYELLGVGNNRHMHWHFFPRREGDTPSPGPVWQLSPAELYDPAFLPSPDELEHMKEKLNKELEKLLENGSSGRF</sequence>
<name>A0A9D1YRH5_9FIRM</name>
<dbReference type="EMBL" id="DXDD01000116">
    <property type="protein sequence ID" value="HIY60906.1"/>
    <property type="molecule type" value="Genomic_DNA"/>
</dbReference>
<evidence type="ECO:0000313" key="3">
    <source>
        <dbReference type="EMBL" id="HIY60906.1"/>
    </source>
</evidence>
<accession>A0A9D1YRH5</accession>
<dbReference type="Proteomes" id="UP000824007">
    <property type="component" value="Unassembled WGS sequence"/>
</dbReference>
<dbReference type="Pfam" id="PF01230">
    <property type="entry name" value="HIT"/>
    <property type="match status" value="1"/>
</dbReference>
<dbReference type="PROSITE" id="PS51084">
    <property type="entry name" value="HIT_2"/>
    <property type="match status" value="1"/>
</dbReference>
<dbReference type="GO" id="GO:0003824">
    <property type="term" value="F:catalytic activity"/>
    <property type="evidence" value="ECO:0007669"/>
    <property type="project" value="InterPro"/>
</dbReference>
<dbReference type="InterPro" id="IPR011146">
    <property type="entry name" value="HIT-like"/>
</dbReference>
<reference evidence="3" key="1">
    <citation type="journal article" date="2021" name="PeerJ">
        <title>Extensive microbial diversity within the chicken gut microbiome revealed by metagenomics and culture.</title>
        <authorList>
            <person name="Gilroy R."/>
            <person name="Ravi A."/>
            <person name="Getino M."/>
            <person name="Pursley I."/>
            <person name="Horton D.L."/>
            <person name="Alikhan N.F."/>
            <person name="Baker D."/>
            <person name="Gharbi K."/>
            <person name="Hall N."/>
            <person name="Watson M."/>
            <person name="Adriaenssens E.M."/>
            <person name="Foster-Nyarko E."/>
            <person name="Jarju S."/>
            <person name="Secka A."/>
            <person name="Antonio M."/>
            <person name="Oren A."/>
            <person name="Chaudhuri R.R."/>
            <person name="La Ragione R."/>
            <person name="Hildebrand F."/>
            <person name="Pallen M.J."/>
        </authorList>
    </citation>
    <scope>NUCLEOTIDE SEQUENCE</scope>
    <source>
        <strain evidence="3">ChiSxjej3B15-24422</strain>
    </source>
</reference>
<feature type="domain" description="HIT" evidence="2">
    <location>
        <begin position="25"/>
        <end position="127"/>
    </location>
</feature>
<gene>
    <name evidence="3" type="ORF">H9831_09540</name>
</gene>
<proteinExistence type="predicted"/>
<evidence type="ECO:0000256" key="1">
    <source>
        <dbReference type="PROSITE-ProRule" id="PRU00464"/>
    </source>
</evidence>
<evidence type="ECO:0000313" key="4">
    <source>
        <dbReference type="Proteomes" id="UP000824007"/>
    </source>
</evidence>
<dbReference type="Gene3D" id="3.30.428.10">
    <property type="entry name" value="HIT-like"/>
    <property type="match status" value="1"/>
</dbReference>
<dbReference type="InterPro" id="IPR036265">
    <property type="entry name" value="HIT-like_sf"/>
</dbReference>
<reference evidence="3" key="2">
    <citation type="submission" date="2021-04" db="EMBL/GenBank/DDBJ databases">
        <authorList>
            <person name="Gilroy R."/>
        </authorList>
    </citation>
    <scope>NUCLEOTIDE SEQUENCE</scope>
    <source>
        <strain evidence="3">ChiSxjej3B15-24422</strain>
    </source>
</reference>
<protein>
    <submittedName>
        <fullName evidence="3">HIT family protein</fullName>
    </submittedName>
</protein>
<dbReference type="AlphaFoldDB" id="A0A9D1YRH5"/>
<organism evidence="3 4">
    <name type="scientific">Candidatus Eisenbergiella pullistercoris</name>
    <dbReference type="NCBI Taxonomy" id="2838555"/>
    <lineage>
        <taxon>Bacteria</taxon>
        <taxon>Bacillati</taxon>
        <taxon>Bacillota</taxon>
        <taxon>Clostridia</taxon>
        <taxon>Lachnospirales</taxon>
        <taxon>Lachnospiraceae</taxon>
        <taxon>Eisenbergiella</taxon>
    </lineage>
</organism>